<reference evidence="7 8" key="1">
    <citation type="submission" date="2015-09" db="EMBL/GenBank/DDBJ databases">
        <authorList>
            <consortium name="Pathogen Informatics"/>
        </authorList>
    </citation>
    <scope>NUCLEOTIDE SEQUENCE [LARGE SCALE GENOMIC DNA]</scope>
    <source>
        <strain evidence="6 7">2789STDY5834880</strain>
        <strain evidence="5 8">2789STDY5834946</strain>
    </source>
</reference>
<gene>
    <name evidence="6" type="ORF">ERS852494_04150</name>
    <name evidence="5" type="ORF">ERS852558_01801</name>
</gene>
<keyword evidence="1" id="KW-0677">Repeat</keyword>
<name>A0A174TQG8_9BACE</name>
<evidence type="ECO:0000313" key="5">
    <source>
        <dbReference type="EMBL" id="CUQ09119.1"/>
    </source>
</evidence>
<feature type="chain" id="PRO_5014252654" evidence="4">
    <location>
        <begin position="21"/>
        <end position="488"/>
    </location>
</feature>
<dbReference type="AlphaFoldDB" id="A0A174TQG8"/>
<dbReference type="Proteomes" id="UP000095725">
    <property type="component" value="Unassembled WGS sequence"/>
</dbReference>
<dbReference type="GeneID" id="75111607"/>
<dbReference type="InterPro" id="IPR011990">
    <property type="entry name" value="TPR-like_helical_dom_sf"/>
</dbReference>
<feature type="signal peptide" evidence="4">
    <location>
        <begin position="1"/>
        <end position="20"/>
    </location>
</feature>
<evidence type="ECO:0000313" key="8">
    <source>
        <dbReference type="Proteomes" id="UP000095725"/>
    </source>
</evidence>
<sequence>MKRVQMFLAGAFIAVGSLYAQSSDAEWQMEVAKLKETIQSDPAQAAEQAEQLIKGKNKKNVELLTAIGEAYLQADKLSEAQMYAALAKKANGKSALASVLEGDIAAKQKNAGLASQKYEEAIYFDSRCTPAYLKYADIYKSANAGLAIEKLNQLKTLEPSNTAIDKKLAEIYYLKNDFSKAADAYSRFAMGPTANEEDLVKYAFALFLNHDFAKSLEVANMGLKKNPRHAAFNRLAMYNNTDLKRFEEALKAADVFFNECDKADYSYLDYMYYGHLLEELKKYDEAVGQYEKAVELDPTKTDLYKNISSAYEQKNDYKKAIGAYHKYYSSLEKEKQTPDLQFQLGRLYYGAGTQPDSLTINAEERKQALMSADSVFQVISEAAPDSYLGNFWRARANSALDPETTQGLAKPFYEEVAALLESKNDPHYNSALVECYSYLGYYYLLAIENPTLKAEAKANKEKSKEYWSKILAIDPANATAKRALDGIK</sequence>
<proteinExistence type="predicted"/>
<dbReference type="InterPro" id="IPR019734">
    <property type="entry name" value="TPR_rpt"/>
</dbReference>
<organism evidence="5 8">
    <name type="scientific">Bacteroides caccae</name>
    <dbReference type="NCBI Taxonomy" id="47678"/>
    <lineage>
        <taxon>Bacteria</taxon>
        <taxon>Pseudomonadati</taxon>
        <taxon>Bacteroidota</taxon>
        <taxon>Bacteroidia</taxon>
        <taxon>Bacteroidales</taxon>
        <taxon>Bacteroidaceae</taxon>
        <taxon>Bacteroides</taxon>
    </lineage>
</organism>
<feature type="repeat" description="TPR" evidence="3">
    <location>
        <begin position="267"/>
        <end position="300"/>
    </location>
</feature>
<evidence type="ECO:0000313" key="7">
    <source>
        <dbReference type="Proteomes" id="UP000095657"/>
    </source>
</evidence>
<evidence type="ECO:0000256" key="4">
    <source>
        <dbReference type="SAM" id="SignalP"/>
    </source>
</evidence>
<evidence type="ECO:0000313" key="6">
    <source>
        <dbReference type="EMBL" id="CUQ16147.1"/>
    </source>
</evidence>
<dbReference type="PROSITE" id="PS50005">
    <property type="entry name" value="TPR"/>
    <property type="match status" value="1"/>
</dbReference>
<keyword evidence="2 3" id="KW-0802">TPR repeat</keyword>
<keyword evidence="4" id="KW-0732">Signal</keyword>
<dbReference type="EMBL" id="CZBL01000006">
    <property type="protein sequence ID" value="CUQ09119.1"/>
    <property type="molecule type" value="Genomic_DNA"/>
</dbReference>
<protein>
    <submittedName>
        <fullName evidence="5">Putative TPR-repeat family protein</fullName>
    </submittedName>
</protein>
<dbReference type="Gene3D" id="1.25.40.10">
    <property type="entry name" value="Tetratricopeptide repeat domain"/>
    <property type="match status" value="2"/>
</dbReference>
<evidence type="ECO:0000256" key="3">
    <source>
        <dbReference type="PROSITE-ProRule" id="PRU00339"/>
    </source>
</evidence>
<evidence type="ECO:0000256" key="2">
    <source>
        <dbReference type="ARBA" id="ARBA00022803"/>
    </source>
</evidence>
<dbReference type="PANTHER" id="PTHR12558:SF13">
    <property type="entry name" value="CELL DIVISION CYCLE PROTEIN 27 HOMOLOG"/>
    <property type="match status" value="1"/>
</dbReference>
<dbReference type="Proteomes" id="UP000095657">
    <property type="component" value="Unassembled WGS sequence"/>
</dbReference>
<dbReference type="EMBL" id="CZAI01000013">
    <property type="protein sequence ID" value="CUQ16147.1"/>
    <property type="molecule type" value="Genomic_DNA"/>
</dbReference>
<evidence type="ECO:0000256" key="1">
    <source>
        <dbReference type="ARBA" id="ARBA00022737"/>
    </source>
</evidence>
<dbReference type="PANTHER" id="PTHR12558">
    <property type="entry name" value="CELL DIVISION CYCLE 16,23,27"/>
    <property type="match status" value="1"/>
</dbReference>
<dbReference type="SUPFAM" id="SSF48452">
    <property type="entry name" value="TPR-like"/>
    <property type="match status" value="1"/>
</dbReference>
<accession>A0A174TQG8</accession>
<dbReference type="STRING" id="47678.ERS852494_04150"/>
<dbReference type="SMART" id="SM00028">
    <property type="entry name" value="TPR"/>
    <property type="match status" value="5"/>
</dbReference>
<dbReference type="InterPro" id="IPR013105">
    <property type="entry name" value="TPR_2"/>
</dbReference>
<dbReference type="Pfam" id="PF07719">
    <property type="entry name" value="TPR_2"/>
    <property type="match status" value="1"/>
</dbReference>
<dbReference type="RefSeq" id="WP_005675491.1">
    <property type="nucleotide sequence ID" value="NZ_CABMOQ010000025.1"/>
</dbReference>